<feature type="binding site" evidence="5">
    <location>
        <position position="862"/>
    </location>
    <ligand>
        <name>Zn(2+)</name>
        <dbReference type="ChEBI" id="CHEBI:29105"/>
        <label>1</label>
    </ligand>
</feature>
<feature type="active site" description="Proton donor" evidence="3">
    <location>
        <position position="858"/>
    </location>
</feature>
<reference evidence="10" key="1">
    <citation type="submission" date="2021-02" db="EMBL/GenBank/DDBJ databases">
        <authorList>
            <person name="Dougan E. K."/>
            <person name="Rhodes N."/>
            <person name="Thang M."/>
            <person name="Chan C."/>
        </authorList>
    </citation>
    <scope>NUCLEOTIDE SEQUENCE</scope>
</reference>
<evidence type="ECO:0000256" key="8">
    <source>
        <dbReference type="SAM" id="Phobius"/>
    </source>
</evidence>
<feature type="transmembrane region" description="Helical" evidence="8">
    <location>
        <begin position="511"/>
        <end position="532"/>
    </location>
</feature>
<name>A0A812T201_9DINO</name>
<feature type="compositionally biased region" description="Basic and acidic residues" evidence="7">
    <location>
        <begin position="1156"/>
        <end position="1170"/>
    </location>
</feature>
<keyword evidence="11" id="KW-1185">Reference proteome</keyword>
<evidence type="ECO:0000259" key="9">
    <source>
        <dbReference type="PROSITE" id="PS51845"/>
    </source>
</evidence>
<dbReference type="EMBL" id="CAJNJA010023086">
    <property type="protein sequence ID" value="CAE7505274.1"/>
    <property type="molecule type" value="Genomic_DNA"/>
</dbReference>
<dbReference type="InterPro" id="IPR036770">
    <property type="entry name" value="Ankyrin_rpt-contain_sf"/>
</dbReference>
<feature type="transmembrane region" description="Helical" evidence="8">
    <location>
        <begin position="627"/>
        <end position="649"/>
    </location>
</feature>
<gene>
    <name evidence="10" type="primary">dnc</name>
    <name evidence="10" type="ORF">SNEC2469_LOCUS14404</name>
</gene>
<protein>
    <submittedName>
        <fullName evidence="10">Dnc protein</fullName>
    </submittedName>
</protein>
<organism evidence="10 11">
    <name type="scientific">Symbiodinium necroappetens</name>
    <dbReference type="NCBI Taxonomy" id="1628268"/>
    <lineage>
        <taxon>Eukaryota</taxon>
        <taxon>Sar</taxon>
        <taxon>Alveolata</taxon>
        <taxon>Dinophyceae</taxon>
        <taxon>Suessiales</taxon>
        <taxon>Symbiodiniaceae</taxon>
        <taxon>Symbiodinium</taxon>
    </lineage>
</organism>
<proteinExistence type="predicted"/>
<keyword evidence="1 5" id="KW-0479">Metal-binding</keyword>
<dbReference type="InterPro" id="IPR036971">
    <property type="entry name" value="PDEase_catalytic_dom_sf"/>
</dbReference>
<keyword evidence="8" id="KW-0472">Membrane</keyword>
<evidence type="ECO:0000313" key="10">
    <source>
        <dbReference type="EMBL" id="CAE7505274.1"/>
    </source>
</evidence>
<sequence length="1170" mass="131479">MALEPSTPVELRFRGSTRGSRSERASLLPTEPAHWYAPGGLRDPGGQVNSISVDELHEAALRGDIQLVRKFIEAGAPVNAPLRVAGGDEYVTLLHVISARRSLPNGPGIVYELIYGKANPNARSTLGSTPLMFACFHKNAPLVEVLLDTEADPDAVDDHGKTALRYAVSLQGKDGPHDEEEKSAQIIEILEENGGDLDKGGSLSPIAEAVLQENGAAVTQLLALGAVSDGLIYAVSEKPLRVVKELIRGGANPFVQDSDGRTCMELAEERGDEAVKDCLQRYIAELERSRSQHLKSKPFSGDRRWPTVRAREQSQWLASGHCKSEVQESNVNIVLPLSLDRPLSEPTPTAQLVRLQVKLLLDNPVFQAVLTTNLVLALFLPDFWVILAMQGRTALDVALVLIFLTFAIEFGAHVIAFPNTYIGSYTFCTDIISMLSVPLDFSLVADNFVGLFEGSGLARVTKFAKLSARAVRLSRLTKLLRFLPGSRKQLEMERSRQGPAKEISLELMADLSLKVAMLIIGLVLVLPLLDFFKYPPDDNSMATWTSQLYWTSKTHPEDAMAVIEDMRQFYNVLEYHPFQVMYSINNTQISHVIASATAPMREADIVTLEKEDAAIKFNFRAPILAEAVLNVVLMFIVILFIFVASGGVASAVSYTVLSPVEDLLEIVHSTAMQIFDAVEHMAIYFVKDYSNQQSTHVEAEDEGRTRFSHEVRLLAKVLKKLDLLTLIANAKRPVDEFEQLGDGPCAFLPDYATYAAARHQRMLPRSDSEAEREESELPVLMESIGQELGPAEISRNDFFSWDFNIAELNIGQRASLARCLVTMFNERQAVSVTKYTCHCEFVKELEHQFRDEEEVPFHNWIHAVDVAFSLHIVFNVTSAANFLALHERHALMLAALAHDVGVNNSFLRDSSHELALLYNDQSCLQNMSCAKLFRLASSPETAIFSNFDEPTRRDVIVSAILHCDPACHESLMAHMLRHYEIQQELFEYIHQLLREDDEEKQEVLAKANAEVEEYFWNADVKYTLRNFLLHFTDNSYSLKTWEICSTWAARVSEEFFKQADRERMCKLPIGPLNDRARVNVPFVQVTFIKHLVAPQAILIVKMLPSMRVCTRSMWNNLQRWASKWERSGPDHDEMQRVRREITQLHWEANEEEEAVEAVKTEKTEKLSLEG</sequence>
<dbReference type="SMART" id="SM00248">
    <property type="entry name" value="ANK"/>
    <property type="match status" value="6"/>
</dbReference>
<evidence type="ECO:0000256" key="6">
    <source>
        <dbReference type="PROSITE-ProRule" id="PRU00023"/>
    </source>
</evidence>
<feature type="binding site" evidence="5">
    <location>
        <position position="899"/>
    </location>
    <ligand>
        <name>Zn(2+)</name>
        <dbReference type="ChEBI" id="CHEBI:29105"/>
        <label>2</label>
    </ligand>
</feature>
<feature type="domain" description="PDEase" evidence="9">
    <location>
        <begin position="770"/>
        <end position="1127"/>
    </location>
</feature>
<keyword evidence="8" id="KW-1133">Transmembrane helix</keyword>
<feature type="transmembrane region" description="Helical" evidence="8">
    <location>
        <begin position="394"/>
        <end position="417"/>
    </location>
</feature>
<feature type="binding site" evidence="5">
    <location>
        <position position="898"/>
    </location>
    <ligand>
        <name>Zn(2+)</name>
        <dbReference type="ChEBI" id="CHEBI:29105"/>
        <label>1</label>
    </ligand>
</feature>
<dbReference type="GO" id="GO:0004114">
    <property type="term" value="F:3',5'-cyclic-nucleotide phosphodiesterase activity"/>
    <property type="evidence" value="ECO:0007669"/>
    <property type="project" value="InterPro"/>
</dbReference>
<dbReference type="InterPro" id="IPR002110">
    <property type="entry name" value="Ankyrin_rpt"/>
</dbReference>
<accession>A0A812T201</accession>
<keyword evidence="8" id="KW-0812">Transmembrane</keyword>
<dbReference type="PANTHER" id="PTHR11347">
    <property type="entry name" value="CYCLIC NUCLEOTIDE PHOSPHODIESTERASE"/>
    <property type="match status" value="1"/>
</dbReference>
<feature type="binding site" evidence="4">
    <location>
        <position position="1084"/>
    </location>
    <ligand>
        <name>AMP</name>
        <dbReference type="ChEBI" id="CHEBI:456215"/>
    </ligand>
</feature>
<feature type="binding site" evidence="4">
    <location>
        <position position="899"/>
    </location>
    <ligand>
        <name>AMP</name>
        <dbReference type="ChEBI" id="CHEBI:456215"/>
    </ligand>
</feature>
<dbReference type="PROSITE" id="PS51845">
    <property type="entry name" value="PDEASE_I_2"/>
    <property type="match status" value="1"/>
</dbReference>
<evidence type="ECO:0000256" key="2">
    <source>
        <dbReference type="ARBA" id="ARBA00022801"/>
    </source>
</evidence>
<feature type="binding site" evidence="4">
    <location>
        <position position="1033"/>
    </location>
    <ligand>
        <name>AMP</name>
        <dbReference type="ChEBI" id="CHEBI:456215"/>
    </ligand>
</feature>
<dbReference type="PROSITE" id="PS50297">
    <property type="entry name" value="ANK_REP_REGION"/>
    <property type="match status" value="1"/>
</dbReference>
<comment type="caution">
    <text evidence="10">The sequence shown here is derived from an EMBL/GenBank/DDBJ whole genome shotgun (WGS) entry which is preliminary data.</text>
</comment>
<dbReference type="Pfam" id="PF12796">
    <property type="entry name" value="Ank_2"/>
    <property type="match status" value="1"/>
</dbReference>
<feature type="repeat" description="ANK" evidence="6">
    <location>
        <begin position="126"/>
        <end position="158"/>
    </location>
</feature>
<evidence type="ECO:0000256" key="5">
    <source>
        <dbReference type="PIRSR" id="PIRSR623088-3"/>
    </source>
</evidence>
<dbReference type="Gene3D" id="1.10.1300.10">
    <property type="entry name" value="3'5'-cyclic nucleotide phosphodiesterase, catalytic domain"/>
    <property type="match status" value="1"/>
</dbReference>
<keyword evidence="2" id="KW-0378">Hydrolase</keyword>
<dbReference type="OrthoDB" id="434531at2759"/>
<dbReference type="SUPFAM" id="SSF109604">
    <property type="entry name" value="HD-domain/PDEase-like"/>
    <property type="match status" value="1"/>
</dbReference>
<dbReference type="PRINTS" id="PR00387">
    <property type="entry name" value="PDIESTERASE1"/>
</dbReference>
<dbReference type="InterPro" id="IPR023088">
    <property type="entry name" value="PDEase"/>
</dbReference>
<evidence type="ECO:0000313" key="11">
    <source>
        <dbReference type="Proteomes" id="UP000601435"/>
    </source>
</evidence>
<feature type="transmembrane region" description="Helical" evidence="8">
    <location>
        <begin position="365"/>
        <end position="387"/>
    </location>
</feature>
<dbReference type="Proteomes" id="UP000601435">
    <property type="component" value="Unassembled WGS sequence"/>
</dbReference>
<dbReference type="SUPFAM" id="SSF48403">
    <property type="entry name" value="Ankyrin repeat"/>
    <property type="match status" value="1"/>
</dbReference>
<dbReference type="InterPro" id="IPR002073">
    <property type="entry name" value="PDEase_catalytic_dom"/>
</dbReference>
<feature type="binding site" evidence="5">
    <location>
        <position position="1033"/>
    </location>
    <ligand>
        <name>Zn(2+)</name>
        <dbReference type="ChEBI" id="CHEBI:29105"/>
        <label>1</label>
    </ligand>
</feature>
<feature type="region of interest" description="Disordered" evidence="7">
    <location>
        <begin position="1151"/>
        <end position="1170"/>
    </location>
</feature>
<feature type="binding site" evidence="5">
    <location>
        <position position="899"/>
    </location>
    <ligand>
        <name>Zn(2+)</name>
        <dbReference type="ChEBI" id="CHEBI:29105"/>
        <label>1</label>
    </ligand>
</feature>
<evidence type="ECO:0000256" key="7">
    <source>
        <dbReference type="SAM" id="MobiDB-lite"/>
    </source>
</evidence>
<feature type="repeat" description="ANK" evidence="6">
    <location>
        <begin position="51"/>
        <end position="83"/>
    </location>
</feature>
<dbReference type="Pfam" id="PF00233">
    <property type="entry name" value="PDEase_I"/>
    <property type="match status" value="1"/>
</dbReference>
<evidence type="ECO:0000256" key="1">
    <source>
        <dbReference type="ARBA" id="ARBA00022723"/>
    </source>
</evidence>
<dbReference type="GO" id="GO:0046872">
    <property type="term" value="F:metal ion binding"/>
    <property type="evidence" value="ECO:0007669"/>
    <property type="project" value="UniProtKB-KW"/>
</dbReference>
<dbReference type="AlphaFoldDB" id="A0A812T201"/>
<dbReference type="GO" id="GO:0007165">
    <property type="term" value="P:signal transduction"/>
    <property type="evidence" value="ECO:0007669"/>
    <property type="project" value="InterPro"/>
</dbReference>
<feature type="binding site" evidence="4">
    <location>
        <begin position="858"/>
        <end position="862"/>
    </location>
    <ligand>
        <name>AMP</name>
        <dbReference type="ChEBI" id="CHEBI:456215"/>
    </ligand>
</feature>
<dbReference type="Gene3D" id="1.25.40.20">
    <property type="entry name" value="Ankyrin repeat-containing domain"/>
    <property type="match status" value="1"/>
</dbReference>
<evidence type="ECO:0000256" key="3">
    <source>
        <dbReference type="PIRSR" id="PIRSR623088-1"/>
    </source>
</evidence>
<dbReference type="PROSITE" id="PS50088">
    <property type="entry name" value="ANK_REPEAT"/>
    <property type="match status" value="2"/>
</dbReference>
<feature type="region of interest" description="Disordered" evidence="7">
    <location>
        <begin position="1"/>
        <end position="26"/>
    </location>
</feature>
<evidence type="ECO:0000256" key="4">
    <source>
        <dbReference type="PIRSR" id="PIRSR623088-2"/>
    </source>
</evidence>
<keyword evidence="6" id="KW-0040">ANK repeat</keyword>